<name>A0A815HTM4_ADIRI</name>
<feature type="transmembrane region" description="Helical" evidence="7">
    <location>
        <begin position="251"/>
        <end position="270"/>
    </location>
</feature>
<proteinExistence type="inferred from homology"/>
<gene>
    <name evidence="8" type="ORF">EDS130_LOCUS33731</name>
</gene>
<feature type="transmembrane region" description="Helical" evidence="7">
    <location>
        <begin position="291"/>
        <end position="308"/>
    </location>
</feature>
<dbReference type="InterPro" id="IPR004254">
    <property type="entry name" value="AdipoR/HlyIII-related"/>
</dbReference>
<evidence type="ECO:0000256" key="5">
    <source>
        <dbReference type="ARBA" id="ARBA00023136"/>
    </source>
</evidence>
<evidence type="ECO:0000313" key="9">
    <source>
        <dbReference type="Proteomes" id="UP000663852"/>
    </source>
</evidence>
<keyword evidence="3 7" id="KW-0812">Transmembrane</keyword>
<feature type="transmembrane region" description="Helical" evidence="7">
    <location>
        <begin position="328"/>
        <end position="346"/>
    </location>
</feature>
<dbReference type="EMBL" id="CAJNOJ010000273">
    <property type="protein sequence ID" value="CAF1359438.1"/>
    <property type="molecule type" value="Genomic_DNA"/>
</dbReference>
<feature type="binding site" evidence="6">
    <location>
        <position position="293"/>
    </location>
    <ligand>
        <name>Zn(2+)</name>
        <dbReference type="ChEBI" id="CHEBI:29105"/>
    </ligand>
</feature>
<dbReference type="AlphaFoldDB" id="A0A815HTM4"/>
<evidence type="ECO:0000256" key="2">
    <source>
        <dbReference type="ARBA" id="ARBA00007018"/>
    </source>
</evidence>
<dbReference type="GO" id="GO:0016020">
    <property type="term" value="C:membrane"/>
    <property type="evidence" value="ECO:0007669"/>
    <property type="project" value="UniProtKB-SubCell"/>
</dbReference>
<keyword evidence="6" id="KW-0479">Metal-binding</keyword>
<feature type="binding site" evidence="6">
    <location>
        <position position="119"/>
    </location>
    <ligand>
        <name>Zn(2+)</name>
        <dbReference type="ChEBI" id="CHEBI:29105"/>
    </ligand>
</feature>
<dbReference type="Pfam" id="PF03006">
    <property type="entry name" value="HlyIII"/>
    <property type="match status" value="1"/>
</dbReference>
<protein>
    <submittedName>
        <fullName evidence="8">Uncharacterized protein</fullName>
    </submittedName>
</protein>
<feature type="transmembrane region" description="Helical" evidence="7">
    <location>
        <begin position="134"/>
        <end position="155"/>
    </location>
</feature>
<feature type="binding site" evidence="6">
    <location>
        <position position="289"/>
    </location>
    <ligand>
        <name>Zn(2+)</name>
        <dbReference type="ChEBI" id="CHEBI:29105"/>
    </ligand>
</feature>
<evidence type="ECO:0000256" key="1">
    <source>
        <dbReference type="ARBA" id="ARBA00004141"/>
    </source>
</evidence>
<dbReference type="GO" id="GO:0038023">
    <property type="term" value="F:signaling receptor activity"/>
    <property type="evidence" value="ECO:0007669"/>
    <property type="project" value="TreeGrafter"/>
</dbReference>
<evidence type="ECO:0000256" key="7">
    <source>
        <dbReference type="SAM" id="Phobius"/>
    </source>
</evidence>
<dbReference type="PANTHER" id="PTHR20855:SF52">
    <property type="entry name" value="ADIPONECTIN RECEPTOR PROTEIN"/>
    <property type="match status" value="1"/>
</dbReference>
<accession>A0A815HTM4</accession>
<evidence type="ECO:0000313" key="8">
    <source>
        <dbReference type="EMBL" id="CAF1359438.1"/>
    </source>
</evidence>
<dbReference type="PANTHER" id="PTHR20855">
    <property type="entry name" value="ADIPOR/PROGESTIN RECEPTOR-RELATED"/>
    <property type="match status" value="1"/>
</dbReference>
<dbReference type="Proteomes" id="UP000663852">
    <property type="component" value="Unassembled WGS sequence"/>
</dbReference>
<keyword evidence="4 7" id="KW-1133">Transmembrane helix</keyword>
<keyword evidence="5 7" id="KW-0472">Membrane</keyword>
<comment type="subcellular location">
    <subcellularLocation>
        <location evidence="1">Membrane</location>
        <topology evidence="1">Multi-pass membrane protein</topology>
    </subcellularLocation>
</comment>
<feature type="transmembrane region" description="Helical" evidence="7">
    <location>
        <begin position="175"/>
        <end position="194"/>
    </location>
</feature>
<sequence length="365" mass="43377">MECIYDCEDDVFFLTILSRRIRMSLRAVDVLDLYVEPFIHSGFRLPNQPYSYYYRSLFFLHNETLSVWIHLLGTLILIQQIYQQILSLSNELYSSMICFYIIYNCIGASIMLLCSAQAHLLHSRTIADHIRSFYLDYFGINFYGFTSGIVLRRFSHEQKFQSNHSQLDMNSNNDRYYLILSLLSLYSLSVACFCKTFYRRPYPYSHKFLQCSGVLIVYSYQIWPVLKNLFFAFIFMNDGNKELQLESEQKALYWHFFQLISFILSGLIFVGRIPERFCPGLFDLFGQSHHAFHLTIFLMAYCQANAVFEDMRSLTSIATKEYDWTKDICYTLIVLILQLLTVHLWFRISRPTIEQRYRVELEKQL</sequence>
<feature type="transmembrane region" description="Helical" evidence="7">
    <location>
        <begin position="65"/>
        <end position="86"/>
    </location>
</feature>
<feature type="transmembrane region" description="Helical" evidence="7">
    <location>
        <begin position="215"/>
        <end position="236"/>
    </location>
</feature>
<comment type="caution">
    <text evidence="8">The sequence shown here is derived from an EMBL/GenBank/DDBJ whole genome shotgun (WGS) entry which is preliminary data.</text>
</comment>
<evidence type="ECO:0000256" key="6">
    <source>
        <dbReference type="PIRSR" id="PIRSR604254-1"/>
    </source>
</evidence>
<keyword evidence="6" id="KW-0862">Zinc</keyword>
<evidence type="ECO:0000256" key="4">
    <source>
        <dbReference type="ARBA" id="ARBA00022989"/>
    </source>
</evidence>
<comment type="similarity">
    <text evidence="2">Belongs to the ADIPOR family.</text>
</comment>
<feature type="transmembrane region" description="Helical" evidence="7">
    <location>
        <begin position="92"/>
        <end position="113"/>
    </location>
</feature>
<organism evidence="8 9">
    <name type="scientific">Adineta ricciae</name>
    <name type="common">Rotifer</name>
    <dbReference type="NCBI Taxonomy" id="249248"/>
    <lineage>
        <taxon>Eukaryota</taxon>
        <taxon>Metazoa</taxon>
        <taxon>Spiralia</taxon>
        <taxon>Gnathifera</taxon>
        <taxon>Rotifera</taxon>
        <taxon>Eurotatoria</taxon>
        <taxon>Bdelloidea</taxon>
        <taxon>Adinetida</taxon>
        <taxon>Adinetidae</taxon>
        <taxon>Adineta</taxon>
    </lineage>
</organism>
<dbReference type="GO" id="GO:0046872">
    <property type="term" value="F:metal ion binding"/>
    <property type="evidence" value="ECO:0007669"/>
    <property type="project" value="UniProtKB-KW"/>
</dbReference>
<reference evidence="8" key="1">
    <citation type="submission" date="2021-02" db="EMBL/GenBank/DDBJ databases">
        <authorList>
            <person name="Nowell W R."/>
        </authorList>
    </citation>
    <scope>NUCLEOTIDE SEQUENCE</scope>
</reference>
<evidence type="ECO:0000256" key="3">
    <source>
        <dbReference type="ARBA" id="ARBA00022692"/>
    </source>
</evidence>
<dbReference type="OrthoDB" id="535992at2759"/>